<keyword evidence="2" id="KW-0677">Repeat</keyword>
<dbReference type="PANTHER" id="PTHR13780">
    <property type="entry name" value="AMP-ACTIVATED PROTEIN KINASE, GAMMA REGULATORY SUBUNIT"/>
    <property type="match status" value="1"/>
</dbReference>
<feature type="chain" id="PRO_5043270814" evidence="6">
    <location>
        <begin position="20"/>
        <end position="461"/>
    </location>
</feature>
<evidence type="ECO:0000313" key="10">
    <source>
        <dbReference type="Proteomes" id="UP001152797"/>
    </source>
</evidence>
<comment type="similarity">
    <text evidence="1">Belongs to the 5'-AMP-activated protein kinase gamma subunit family.</text>
</comment>
<dbReference type="OrthoDB" id="432565at2759"/>
<evidence type="ECO:0000256" key="1">
    <source>
        <dbReference type="ARBA" id="ARBA00006750"/>
    </source>
</evidence>
<keyword evidence="6" id="KW-0732">Signal</keyword>
<dbReference type="EMBL" id="CAMXCT020002390">
    <property type="protein sequence ID" value="CAL1151245.1"/>
    <property type="molecule type" value="Genomic_DNA"/>
</dbReference>
<reference evidence="8" key="1">
    <citation type="submission" date="2022-10" db="EMBL/GenBank/DDBJ databases">
        <authorList>
            <person name="Chen Y."/>
            <person name="Dougan E. K."/>
            <person name="Chan C."/>
            <person name="Rhodes N."/>
            <person name="Thang M."/>
        </authorList>
    </citation>
    <scope>NUCLEOTIDE SEQUENCE</scope>
</reference>
<reference evidence="9 10" key="2">
    <citation type="submission" date="2024-05" db="EMBL/GenBank/DDBJ databases">
        <authorList>
            <person name="Chen Y."/>
            <person name="Shah S."/>
            <person name="Dougan E. K."/>
            <person name="Thang M."/>
            <person name="Chan C."/>
        </authorList>
    </citation>
    <scope>NUCLEOTIDE SEQUENCE [LARGE SCALE GENOMIC DNA]</scope>
</reference>
<organism evidence="8">
    <name type="scientific">Cladocopium goreaui</name>
    <dbReference type="NCBI Taxonomy" id="2562237"/>
    <lineage>
        <taxon>Eukaryota</taxon>
        <taxon>Sar</taxon>
        <taxon>Alveolata</taxon>
        <taxon>Dinophyceae</taxon>
        <taxon>Suessiales</taxon>
        <taxon>Symbiodiniaceae</taxon>
        <taxon>Cladocopium</taxon>
    </lineage>
</organism>
<comment type="caution">
    <text evidence="8">The sequence shown here is derived from an EMBL/GenBank/DDBJ whole genome shotgun (WGS) entry which is preliminary data.</text>
</comment>
<dbReference type="EMBL" id="CAMXCT030002390">
    <property type="protein sequence ID" value="CAL4785182.1"/>
    <property type="molecule type" value="Genomic_DNA"/>
</dbReference>
<dbReference type="InterPro" id="IPR000644">
    <property type="entry name" value="CBS_dom"/>
</dbReference>
<keyword evidence="10" id="KW-1185">Reference proteome</keyword>
<sequence>MTAILIFCVTLPQFQLAAGKVCEIDAVNLRPDGPEALKLPESLRCKSHGLDAPVDDEEKSTNLRRSWTSPDDGWGTHLIPSDLEKMPMGMPVTVGELADFLCHACMPQASDHIFDWSLEQWRAHRMKATQAPETEVQEKNSHLDLVEGPSGPLLLHRVPSAPPRPILCADDPEATLLKAVQLLLAYPKCNALPVVSPVRLTVMAYLTLSACLAFILNRLRGEQLLPLAQIKVGEEVQVGTCADQQQKFEFAKYAELAAAQAEGNSPPWVLSESQPLRELLHFFAKTHHSTIPVVEDSKGSLVYNLSRRDLLSYLDLAMQSARCHSQDHEERIVFDPSAPIEVVVKALNRYKVDDSRLRAVEVATSMLQEQSLLDGLLAEAPRDPKGQTDMPGATILYDKDMSMKDLILCLLEADNRKVFLVQDCGDKMPKLRQIISAGDIWRMLIGPEKDESAKANDSISV</sequence>
<dbReference type="EMBL" id="CAMXCT010002390">
    <property type="protein sequence ID" value="CAI3997870.1"/>
    <property type="molecule type" value="Genomic_DNA"/>
</dbReference>
<dbReference type="InterPro" id="IPR046342">
    <property type="entry name" value="CBS_dom_sf"/>
</dbReference>
<evidence type="ECO:0000313" key="9">
    <source>
        <dbReference type="EMBL" id="CAL4785182.1"/>
    </source>
</evidence>
<dbReference type="InterPro" id="IPR050511">
    <property type="entry name" value="AMPK_gamma/SDS23_families"/>
</dbReference>
<dbReference type="PANTHER" id="PTHR13780:SF35">
    <property type="entry name" value="LD22662P"/>
    <property type="match status" value="1"/>
</dbReference>
<proteinExistence type="inferred from homology"/>
<keyword evidence="3 4" id="KW-0129">CBS domain</keyword>
<evidence type="ECO:0000256" key="5">
    <source>
        <dbReference type="SAM" id="MobiDB-lite"/>
    </source>
</evidence>
<evidence type="ECO:0000256" key="2">
    <source>
        <dbReference type="ARBA" id="ARBA00022737"/>
    </source>
</evidence>
<name>A0A9P1CUV1_9DINO</name>
<feature type="domain" description="CBS" evidence="7">
    <location>
        <begin position="263"/>
        <end position="320"/>
    </location>
</feature>
<dbReference type="Proteomes" id="UP001152797">
    <property type="component" value="Unassembled WGS sequence"/>
</dbReference>
<evidence type="ECO:0000256" key="4">
    <source>
        <dbReference type="PROSITE-ProRule" id="PRU00703"/>
    </source>
</evidence>
<accession>A0A9P1CUV1</accession>
<evidence type="ECO:0000313" key="8">
    <source>
        <dbReference type="EMBL" id="CAI3997870.1"/>
    </source>
</evidence>
<evidence type="ECO:0000256" key="6">
    <source>
        <dbReference type="SAM" id="SignalP"/>
    </source>
</evidence>
<feature type="signal peptide" evidence="6">
    <location>
        <begin position="1"/>
        <end position="19"/>
    </location>
</feature>
<gene>
    <name evidence="8" type="ORF">C1SCF055_LOCUS24208</name>
</gene>
<dbReference type="SUPFAM" id="SSF54631">
    <property type="entry name" value="CBS-domain pair"/>
    <property type="match status" value="1"/>
</dbReference>
<protein>
    <submittedName>
        <fullName evidence="9">CBS domain-containing protein</fullName>
    </submittedName>
</protein>
<dbReference type="Gene3D" id="3.10.580.10">
    <property type="entry name" value="CBS-domain"/>
    <property type="match status" value="1"/>
</dbReference>
<dbReference type="SMART" id="SM00116">
    <property type="entry name" value="CBS"/>
    <property type="match status" value="1"/>
</dbReference>
<dbReference type="PROSITE" id="PS51371">
    <property type="entry name" value="CBS"/>
    <property type="match status" value="1"/>
</dbReference>
<feature type="region of interest" description="Disordered" evidence="5">
    <location>
        <begin position="48"/>
        <end position="67"/>
    </location>
</feature>
<dbReference type="Pfam" id="PF00571">
    <property type="entry name" value="CBS"/>
    <property type="match status" value="1"/>
</dbReference>
<evidence type="ECO:0000256" key="3">
    <source>
        <dbReference type="ARBA" id="ARBA00023122"/>
    </source>
</evidence>
<evidence type="ECO:0000259" key="7">
    <source>
        <dbReference type="PROSITE" id="PS51371"/>
    </source>
</evidence>
<dbReference type="AlphaFoldDB" id="A0A9P1CUV1"/>